<dbReference type="GO" id="GO:0005737">
    <property type="term" value="C:cytoplasm"/>
    <property type="evidence" value="ECO:0007669"/>
    <property type="project" value="TreeGrafter"/>
</dbReference>
<dbReference type="PANTHER" id="PTHR45682">
    <property type="entry name" value="AGAP008228-PA"/>
    <property type="match status" value="1"/>
</dbReference>
<comment type="caution">
    <text evidence="2">The sequence shown here is derived from an EMBL/GenBank/DDBJ whole genome shotgun (WGS) entry which is preliminary data.</text>
</comment>
<comment type="similarity">
    <text evidence="1">Belongs to the protein-tyrosine phosphatase family. Non-receptor class dual specificity subfamily.</text>
</comment>
<gene>
    <name evidence="2" type="ORF">AMELA_G00052050</name>
</gene>
<dbReference type="GO" id="GO:0004725">
    <property type="term" value="F:protein tyrosine phosphatase activity"/>
    <property type="evidence" value="ECO:0007669"/>
    <property type="project" value="UniProtKB-EC"/>
</dbReference>
<dbReference type="PRINTS" id="PR01908">
    <property type="entry name" value="ADSPHPHTASE"/>
</dbReference>
<comment type="catalytic activity">
    <reaction evidence="1">
        <text>O-phospho-L-tyrosyl-[protein] + H2O = L-tyrosyl-[protein] + phosphate</text>
        <dbReference type="Rhea" id="RHEA:10684"/>
        <dbReference type="Rhea" id="RHEA-COMP:10136"/>
        <dbReference type="Rhea" id="RHEA-COMP:20101"/>
        <dbReference type="ChEBI" id="CHEBI:15377"/>
        <dbReference type="ChEBI" id="CHEBI:43474"/>
        <dbReference type="ChEBI" id="CHEBI:46858"/>
        <dbReference type="ChEBI" id="CHEBI:61978"/>
        <dbReference type="EC" id="3.1.3.48"/>
    </reaction>
</comment>
<dbReference type="AlphaFoldDB" id="A0A7J6B5Y3"/>
<dbReference type="Proteomes" id="UP000593565">
    <property type="component" value="Unassembled WGS sequence"/>
</dbReference>
<evidence type="ECO:0000313" key="2">
    <source>
        <dbReference type="EMBL" id="KAF4090504.1"/>
    </source>
</evidence>
<sequence length="118" mass="13085">MTSQKHKHGLAEIRALETILDGCKLELSAVDEVWPNLYIGNVAFAQNRSALKKLGITHILNAAHAKQGSIGDEGYYGTQFVYHGISAEDSGKFDISVYFRSASEFIHKALKKKNDTFL</sequence>
<name>A0A7J6B5Y3_AMEME</name>
<protein>
    <recommendedName>
        <fullName evidence="1">Dual specificity protein phosphatase</fullName>
        <ecNumber evidence="1">3.1.3.16</ecNumber>
        <ecNumber evidence="1">3.1.3.48</ecNumber>
    </recommendedName>
</protein>
<dbReference type="EMBL" id="JAAGNN010000004">
    <property type="protein sequence ID" value="KAF4090504.1"/>
    <property type="molecule type" value="Genomic_DNA"/>
</dbReference>
<comment type="function">
    <text evidence="1">Dual specificity phosphatase able to dephosphorylate phosphotyrosine, phosphoserine and phosphothreonine residues, with a preference for phosphotyrosine as a substrate.</text>
</comment>
<reference evidence="2 3" key="1">
    <citation type="submission" date="2020-02" db="EMBL/GenBank/DDBJ databases">
        <title>A chromosome-scale genome assembly of the black bullhead catfish (Ameiurus melas).</title>
        <authorList>
            <person name="Wen M."/>
            <person name="Zham M."/>
            <person name="Cabau C."/>
            <person name="Klopp C."/>
            <person name="Donnadieu C."/>
            <person name="Roques C."/>
            <person name="Bouchez O."/>
            <person name="Lampietro C."/>
            <person name="Jouanno E."/>
            <person name="Herpin A."/>
            <person name="Louis A."/>
            <person name="Berthelot C."/>
            <person name="Parey E."/>
            <person name="Roest-Crollius H."/>
            <person name="Braasch I."/>
            <person name="Postlethwait J."/>
            <person name="Robinson-Rechavi M."/>
            <person name="Echchiki A."/>
            <person name="Begum T."/>
            <person name="Montfort J."/>
            <person name="Schartl M."/>
            <person name="Bobe J."/>
            <person name="Guiguen Y."/>
        </authorList>
    </citation>
    <scope>NUCLEOTIDE SEQUENCE [LARGE SCALE GENOMIC DNA]</scope>
    <source>
        <strain evidence="2">M_S1</strain>
        <tissue evidence="2">Blood</tissue>
    </source>
</reference>
<dbReference type="GO" id="GO:0008138">
    <property type="term" value="F:protein tyrosine/serine/threonine phosphatase activity"/>
    <property type="evidence" value="ECO:0007669"/>
    <property type="project" value="UniProtKB-UniRule"/>
</dbReference>
<dbReference type="InterPro" id="IPR029021">
    <property type="entry name" value="Prot-tyrosine_phosphatase-like"/>
</dbReference>
<dbReference type="GO" id="GO:0004722">
    <property type="term" value="F:protein serine/threonine phosphatase activity"/>
    <property type="evidence" value="ECO:0007669"/>
    <property type="project" value="UniProtKB-EC"/>
</dbReference>
<dbReference type="InterPro" id="IPR020405">
    <property type="entry name" value="Atypical_DUSP_subfamA"/>
</dbReference>
<keyword evidence="1" id="KW-0378">Hydrolase</keyword>
<evidence type="ECO:0000313" key="3">
    <source>
        <dbReference type="Proteomes" id="UP000593565"/>
    </source>
</evidence>
<evidence type="ECO:0000256" key="1">
    <source>
        <dbReference type="RuleBase" id="RU366038"/>
    </source>
</evidence>
<comment type="catalytic activity">
    <reaction evidence="1">
        <text>O-phospho-L-seryl-[protein] + H2O = L-seryl-[protein] + phosphate</text>
        <dbReference type="Rhea" id="RHEA:20629"/>
        <dbReference type="Rhea" id="RHEA-COMP:9863"/>
        <dbReference type="Rhea" id="RHEA-COMP:11604"/>
        <dbReference type="ChEBI" id="CHEBI:15377"/>
        <dbReference type="ChEBI" id="CHEBI:29999"/>
        <dbReference type="ChEBI" id="CHEBI:43474"/>
        <dbReference type="ChEBI" id="CHEBI:83421"/>
        <dbReference type="EC" id="3.1.3.16"/>
    </reaction>
</comment>
<keyword evidence="1" id="KW-0904">Protein phosphatase</keyword>
<organism evidence="2 3">
    <name type="scientific">Ameiurus melas</name>
    <name type="common">Black bullhead</name>
    <name type="synonym">Silurus melas</name>
    <dbReference type="NCBI Taxonomy" id="219545"/>
    <lineage>
        <taxon>Eukaryota</taxon>
        <taxon>Metazoa</taxon>
        <taxon>Chordata</taxon>
        <taxon>Craniata</taxon>
        <taxon>Vertebrata</taxon>
        <taxon>Euteleostomi</taxon>
        <taxon>Actinopterygii</taxon>
        <taxon>Neopterygii</taxon>
        <taxon>Teleostei</taxon>
        <taxon>Ostariophysi</taxon>
        <taxon>Siluriformes</taxon>
        <taxon>Ictaluridae</taxon>
        <taxon>Ameiurus</taxon>
    </lineage>
</organism>
<accession>A0A7J6B5Y3</accession>
<dbReference type="EC" id="3.1.3.48" evidence="1"/>
<dbReference type="PANTHER" id="PTHR45682:SF12">
    <property type="entry name" value="DUAL SPECIFICITY PROTEIN PHOSPHATASE"/>
    <property type="match status" value="1"/>
</dbReference>
<dbReference type="PRINTS" id="PR01909">
    <property type="entry name" value="ADSPHPHTASEA"/>
</dbReference>
<dbReference type="EC" id="3.1.3.16" evidence="1"/>
<dbReference type="Gene3D" id="3.90.190.10">
    <property type="entry name" value="Protein tyrosine phosphatase superfamily"/>
    <property type="match status" value="1"/>
</dbReference>
<dbReference type="GO" id="GO:0033549">
    <property type="term" value="F:MAP kinase phosphatase activity"/>
    <property type="evidence" value="ECO:0007669"/>
    <property type="project" value="TreeGrafter"/>
</dbReference>
<keyword evidence="3" id="KW-1185">Reference proteome</keyword>
<dbReference type="SUPFAM" id="SSF52799">
    <property type="entry name" value="(Phosphotyrosine protein) phosphatases II"/>
    <property type="match status" value="1"/>
</dbReference>
<comment type="catalytic activity">
    <reaction evidence="1">
        <text>O-phospho-L-threonyl-[protein] + H2O = L-threonyl-[protein] + phosphate</text>
        <dbReference type="Rhea" id="RHEA:47004"/>
        <dbReference type="Rhea" id="RHEA-COMP:11060"/>
        <dbReference type="Rhea" id="RHEA-COMP:11605"/>
        <dbReference type="ChEBI" id="CHEBI:15377"/>
        <dbReference type="ChEBI" id="CHEBI:30013"/>
        <dbReference type="ChEBI" id="CHEBI:43474"/>
        <dbReference type="ChEBI" id="CHEBI:61977"/>
        <dbReference type="EC" id="3.1.3.16"/>
    </reaction>
</comment>
<proteinExistence type="inferred from homology"/>
<dbReference type="GO" id="GO:0043409">
    <property type="term" value="P:negative regulation of MAPK cascade"/>
    <property type="evidence" value="ECO:0007669"/>
    <property type="project" value="TreeGrafter"/>
</dbReference>